<keyword evidence="3" id="KW-1185">Reference proteome</keyword>
<organism evidence="2 3">
    <name type="scientific">Lithocarpus litseifolius</name>
    <dbReference type="NCBI Taxonomy" id="425828"/>
    <lineage>
        <taxon>Eukaryota</taxon>
        <taxon>Viridiplantae</taxon>
        <taxon>Streptophyta</taxon>
        <taxon>Embryophyta</taxon>
        <taxon>Tracheophyta</taxon>
        <taxon>Spermatophyta</taxon>
        <taxon>Magnoliopsida</taxon>
        <taxon>eudicotyledons</taxon>
        <taxon>Gunneridae</taxon>
        <taxon>Pentapetalae</taxon>
        <taxon>rosids</taxon>
        <taxon>fabids</taxon>
        <taxon>Fagales</taxon>
        <taxon>Fagaceae</taxon>
        <taxon>Lithocarpus</taxon>
    </lineage>
</organism>
<evidence type="ECO:0000313" key="3">
    <source>
        <dbReference type="Proteomes" id="UP001459277"/>
    </source>
</evidence>
<reference evidence="2 3" key="1">
    <citation type="submission" date="2024-01" db="EMBL/GenBank/DDBJ databases">
        <title>A telomere-to-telomere, gap-free genome of sweet tea (Lithocarpus litseifolius).</title>
        <authorList>
            <person name="Zhou J."/>
        </authorList>
    </citation>
    <scope>NUCLEOTIDE SEQUENCE [LARGE SCALE GENOMIC DNA]</scope>
    <source>
        <strain evidence="2">Zhou-2022a</strain>
        <tissue evidence="2">Leaf</tissue>
    </source>
</reference>
<accession>A0AAW2CRA5</accession>
<protein>
    <submittedName>
        <fullName evidence="2">Uncharacterized protein</fullName>
    </submittedName>
</protein>
<feature type="compositionally biased region" description="Basic and acidic residues" evidence="1">
    <location>
        <begin position="102"/>
        <end position="114"/>
    </location>
</feature>
<proteinExistence type="predicted"/>
<feature type="compositionally biased region" description="Polar residues" evidence="1">
    <location>
        <begin position="92"/>
        <end position="101"/>
    </location>
</feature>
<evidence type="ECO:0000313" key="2">
    <source>
        <dbReference type="EMBL" id="KAK9999105.1"/>
    </source>
</evidence>
<comment type="caution">
    <text evidence="2">The sequence shown here is derived from an EMBL/GenBank/DDBJ whole genome shotgun (WGS) entry which is preliminary data.</text>
</comment>
<gene>
    <name evidence="2" type="ORF">SO802_018708</name>
</gene>
<dbReference type="Proteomes" id="UP001459277">
    <property type="component" value="Unassembled WGS sequence"/>
</dbReference>
<sequence length="124" mass="14323">MLEREEFRGFLTRKRPIMSKLTMFSSVVPVETLGSGYRGLWWLELKVRESSAMRKWKLIVAAQGGVVKNGLSSRRHRKTLMVETHEQEQRQLMDQNVNPNDSNDHHTIPRDKFPPYDNGNGDGA</sequence>
<feature type="region of interest" description="Disordered" evidence="1">
    <location>
        <begin position="82"/>
        <end position="124"/>
    </location>
</feature>
<name>A0AAW2CRA5_9ROSI</name>
<evidence type="ECO:0000256" key="1">
    <source>
        <dbReference type="SAM" id="MobiDB-lite"/>
    </source>
</evidence>
<dbReference type="EMBL" id="JAZDWU010000006">
    <property type="protein sequence ID" value="KAK9999105.1"/>
    <property type="molecule type" value="Genomic_DNA"/>
</dbReference>
<dbReference type="AlphaFoldDB" id="A0AAW2CRA5"/>